<dbReference type="GO" id="GO:0005737">
    <property type="term" value="C:cytoplasm"/>
    <property type="evidence" value="ECO:0007669"/>
    <property type="project" value="TreeGrafter"/>
</dbReference>
<dbReference type="PROSITE" id="PS00108">
    <property type="entry name" value="PROTEIN_KINASE_ST"/>
    <property type="match status" value="1"/>
</dbReference>
<dbReference type="SMART" id="SM00220">
    <property type="entry name" value="S_TKc"/>
    <property type="match status" value="1"/>
</dbReference>
<dbReference type="PROSITE" id="PS50011">
    <property type="entry name" value="PROTEIN_KINASE_DOM"/>
    <property type="match status" value="1"/>
</dbReference>
<evidence type="ECO:0000313" key="3">
    <source>
        <dbReference type="Proteomes" id="UP000054600"/>
    </source>
</evidence>
<dbReference type="AlphaFoldDB" id="A0A0W0YIV1"/>
<dbReference type="InterPro" id="IPR011009">
    <property type="entry name" value="Kinase-like_dom_sf"/>
</dbReference>
<dbReference type="Gene3D" id="1.10.510.10">
    <property type="entry name" value="Transferase(Phosphotransferase) domain 1"/>
    <property type="match status" value="1"/>
</dbReference>
<dbReference type="PATRIC" id="fig|1122169.6.peg.3286"/>
<organism evidence="2 3">
    <name type="scientific">Legionella shakespearei DSM 23087</name>
    <dbReference type="NCBI Taxonomy" id="1122169"/>
    <lineage>
        <taxon>Bacteria</taxon>
        <taxon>Pseudomonadati</taxon>
        <taxon>Pseudomonadota</taxon>
        <taxon>Gammaproteobacteria</taxon>
        <taxon>Legionellales</taxon>
        <taxon>Legionellaceae</taxon>
        <taxon>Legionella</taxon>
    </lineage>
</organism>
<dbReference type="SUPFAM" id="SSF56112">
    <property type="entry name" value="Protein kinase-like (PK-like)"/>
    <property type="match status" value="1"/>
</dbReference>
<name>A0A0W0YIV1_9GAMM</name>
<dbReference type="Proteomes" id="UP000054600">
    <property type="component" value="Unassembled WGS sequence"/>
</dbReference>
<dbReference type="InterPro" id="IPR008271">
    <property type="entry name" value="Ser/Thr_kinase_AS"/>
</dbReference>
<evidence type="ECO:0000313" key="2">
    <source>
        <dbReference type="EMBL" id="KTD56462.1"/>
    </source>
</evidence>
<dbReference type="STRING" id="1122169.Lsha_2861"/>
<dbReference type="EMBL" id="LNYW01000074">
    <property type="protein sequence ID" value="KTD56462.1"/>
    <property type="molecule type" value="Genomic_DNA"/>
</dbReference>
<sequence length="398" mass="45413">MKHFILNPTLIKAGDEWSAGLIKTLIAKKGMTPLIEQGRYKLKLNSQLVEVTLTHDLAPHWRDKKSGICLEVLPQEQHSSGGQAKIFCSLGKLVPERGYSFTPALDEEKQRVVKYYDDDETSASEWRHVPTYAGKARFFPHLHAKPPTVSSDKVTVVMRKIPGIDLFSLLDLCQANKITLTTGDRFKLSIAFITALQNEFHKRGYLHRDIKPENVMVDLKTYRVTMIDPDFSAPLDAEGKVIDKKIVGSYEFISPEILKAISQNVTAELPYTLQSDLYAAGLVLAQIWGDWSSFPGIYWEQLPSQQVYAWVLNFHQQRKWDGLFKNTAFSEQDTMTSEMAKIKVELENLFNRLTNLTDPIKRGTLDEALLEMEMLDVRYQTEVQEEEWVNSLSALTIK</sequence>
<gene>
    <name evidence="2" type="ORF">Lsha_2861</name>
</gene>
<protein>
    <recommendedName>
        <fullName evidence="1">Protein kinase domain-containing protein</fullName>
    </recommendedName>
</protein>
<dbReference type="Pfam" id="PF00069">
    <property type="entry name" value="Pkinase"/>
    <property type="match status" value="1"/>
</dbReference>
<dbReference type="GO" id="GO:0004674">
    <property type="term" value="F:protein serine/threonine kinase activity"/>
    <property type="evidence" value="ECO:0007669"/>
    <property type="project" value="TreeGrafter"/>
</dbReference>
<evidence type="ECO:0000259" key="1">
    <source>
        <dbReference type="PROSITE" id="PS50011"/>
    </source>
</evidence>
<accession>A0A0W0YIV1</accession>
<dbReference type="PANTHER" id="PTHR44167">
    <property type="entry name" value="OVARIAN-SPECIFIC SERINE/THREONINE-PROTEIN KINASE LOK-RELATED"/>
    <property type="match status" value="1"/>
</dbReference>
<dbReference type="GO" id="GO:0005524">
    <property type="term" value="F:ATP binding"/>
    <property type="evidence" value="ECO:0007669"/>
    <property type="project" value="InterPro"/>
</dbReference>
<proteinExistence type="predicted"/>
<dbReference type="RefSeq" id="WP_018576380.1">
    <property type="nucleotide sequence ID" value="NZ_KB892385.1"/>
</dbReference>
<feature type="domain" description="Protein kinase" evidence="1">
    <location>
        <begin position="29"/>
        <end position="375"/>
    </location>
</feature>
<dbReference type="PANTHER" id="PTHR44167:SF24">
    <property type="entry name" value="SERINE_THREONINE-PROTEIN KINASE CHK2"/>
    <property type="match status" value="1"/>
</dbReference>
<dbReference type="eggNOG" id="COG0515">
    <property type="taxonomic scope" value="Bacteria"/>
</dbReference>
<dbReference type="InterPro" id="IPR000719">
    <property type="entry name" value="Prot_kinase_dom"/>
</dbReference>
<keyword evidence="3" id="KW-1185">Reference proteome</keyword>
<reference evidence="2 3" key="1">
    <citation type="submission" date="2015-11" db="EMBL/GenBank/DDBJ databases">
        <title>Genomic analysis of 38 Legionella species identifies large and diverse effector repertoires.</title>
        <authorList>
            <person name="Burstein D."/>
            <person name="Amaro F."/>
            <person name="Zusman T."/>
            <person name="Lifshitz Z."/>
            <person name="Cohen O."/>
            <person name="Gilbert J.A."/>
            <person name="Pupko T."/>
            <person name="Shuman H.A."/>
            <person name="Segal G."/>
        </authorList>
    </citation>
    <scope>NUCLEOTIDE SEQUENCE [LARGE SCALE GENOMIC DNA]</scope>
    <source>
        <strain evidence="2 3">ATCC 49655</strain>
    </source>
</reference>
<comment type="caution">
    <text evidence="2">The sequence shown here is derived from an EMBL/GenBank/DDBJ whole genome shotgun (WGS) entry which is preliminary data.</text>
</comment>
<dbReference type="OrthoDB" id="9801841at2"/>